<feature type="domain" description="RRM" evidence="4">
    <location>
        <begin position="91"/>
        <end position="169"/>
    </location>
</feature>
<feature type="compositionally biased region" description="Low complexity" evidence="3">
    <location>
        <begin position="433"/>
        <end position="442"/>
    </location>
</feature>
<dbReference type="InterPro" id="IPR035979">
    <property type="entry name" value="RBD_domain_sf"/>
</dbReference>
<feature type="compositionally biased region" description="Gly residues" evidence="3">
    <location>
        <begin position="519"/>
        <end position="532"/>
    </location>
</feature>
<proteinExistence type="predicted"/>
<organism evidence="5 6">
    <name type="scientific">Gnomoniopsis smithogilvyi</name>
    <dbReference type="NCBI Taxonomy" id="1191159"/>
    <lineage>
        <taxon>Eukaryota</taxon>
        <taxon>Fungi</taxon>
        <taxon>Dikarya</taxon>
        <taxon>Ascomycota</taxon>
        <taxon>Pezizomycotina</taxon>
        <taxon>Sordariomycetes</taxon>
        <taxon>Sordariomycetidae</taxon>
        <taxon>Diaporthales</taxon>
        <taxon>Gnomoniaceae</taxon>
        <taxon>Gnomoniopsis</taxon>
    </lineage>
</organism>
<feature type="compositionally biased region" description="Basic and acidic residues" evidence="3">
    <location>
        <begin position="486"/>
        <end position="497"/>
    </location>
</feature>
<dbReference type="GO" id="GO:0005730">
    <property type="term" value="C:nucleolus"/>
    <property type="evidence" value="ECO:0007669"/>
    <property type="project" value="TreeGrafter"/>
</dbReference>
<keyword evidence="5" id="KW-0396">Initiation factor</keyword>
<feature type="compositionally biased region" description="Basic and acidic residues" evidence="3">
    <location>
        <begin position="382"/>
        <end position="432"/>
    </location>
</feature>
<protein>
    <submittedName>
        <fullName evidence="5">Eukaryotic translation initiation factor 4B</fullName>
    </submittedName>
</protein>
<accession>A0A9W9CWV9</accession>
<sequence>MAPKKEKGQKLTLTEFMTEGTGGGNWADEVEETYGTQPLPPADRNRGFASSFGGDRGGSDRFGAGGGGSDRYAGYARQEREELPLPDKPPYTAHLGNLSYDANQEAVTDFFTSAGCSVVSVRIVEDRAEMRPKGFGYAEFTTVDDLKKALELNEESFFSRNIRIRVADPPKDRYGNDSNRDFSDWSRKGPLADLPRSNTRGPREFNDARGGEREFREPREPREPPRDLSGASWERRGPLSPVAAPPVMERGGSRTGSRMGERTNSFANRGASPAAWGPGEGRQDSRPPNREPRERAPTAAEQESSWRAKMRPDAPAGKSPVPSRAGSEAPSSPALAPAAPAGRPKLQLAKRTVTDAPGVMSPSLGNDSKASPFGAARPIDTATREREIEEKHQRELQEKKEAEDKAKEDKRLAKEAAAKEAAAKEAIAKEAAEIAPAENAEANGTAEVKTDASNTAEATTTGETTSTGDQAVQNGTNGAEQTLPIRTREPREPREPASTRATESGNWRSSGTRGAPSGPRGGRGGSSRGGGRNFEERQPSRRGNNEQRRPSEQQRRGSAQETSTPTTPVVDADGWSTVTTGKGRRGARQPVS</sequence>
<feature type="compositionally biased region" description="Basic and acidic residues" evidence="3">
    <location>
        <begin position="201"/>
        <end position="226"/>
    </location>
</feature>
<name>A0A9W9CWV9_9PEZI</name>
<evidence type="ECO:0000313" key="5">
    <source>
        <dbReference type="EMBL" id="KAJ4391982.1"/>
    </source>
</evidence>
<feature type="compositionally biased region" description="Polar residues" evidence="3">
    <location>
        <begin position="469"/>
        <end position="480"/>
    </location>
</feature>
<dbReference type="Proteomes" id="UP001140453">
    <property type="component" value="Unassembled WGS sequence"/>
</dbReference>
<feature type="compositionally biased region" description="Basic and acidic residues" evidence="3">
    <location>
        <begin position="281"/>
        <end position="296"/>
    </location>
</feature>
<feature type="region of interest" description="Disordered" evidence="3">
    <location>
        <begin position="1"/>
        <end position="72"/>
    </location>
</feature>
<evidence type="ECO:0000256" key="1">
    <source>
        <dbReference type="ARBA" id="ARBA00022884"/>
    </source>
</evidence>
<keyword evidence="1 2" id="KW-0694">RNA-binding</keyword>
<dbReference type="InterPro" id="IPR012677">
    <property type="entry name" value="Nucleotide-bd_a/b_plait_sf"/>
</dbReference>
<dbReference type="EMBL" id="JAPEVB010000003">
    <property type="protein sequence ID" value="KAJ4391982.1"/>
    <property type="molecule type" value="Genomic_DNA"/>
</dbReference>
<feature type="compositionally biased region" description="Basic residues" evidence="3">
    <location>
        <begin position="582"/>
        <end position="592"/>
    </location>
</feature>
<evidence type="ECO:0000256" key="3">
    <source>
        <dbReference type="SAM" id="MobiDB-lite"/>
    </source>
</evidence>
<feature type="compositionally biased region" description="Basic and acidic residues" evidence="3">
    <location>
        <begin position="533"/>
        <end position="555"/>
    </location>
</feature>
<comment type="caution">
    <text evidence="5">The sequence shown here is derived from an EMBL/GenBank/DDBJ whole genome shotgun (WGS) entry which is preliminary data.</text>
</comment>
<feature type="compositionally biased region" description="Low complexity" evidence="3">
    <location>
        <begin position="508"/>
        <end position="518"/>
    </location>
</feature>
<keyword evidence="6" id="KW-1185">Reference proteome</keyword>
<dbReference type="SUPFAM" id="SSF54928">
    <property type="entry name" value="RNA-binding domain, RBD"/>
    <property type="match status" value="1"/>
</dbReference>
<dbReference type="Gene3D" id="3.30.70.330">
    <property type="match status" value="1"/>
</dbReference>
<feature type="region of interest" description="Disordered" evidence="3">
    <location>
        <begin position="168"/>
        <end position="592"/>
    </location>
</feature>
<dbReference type="PANTHER" id="PTHR23236">
    <property type="entry name" value="EUKARYOTIC TRANSLATION INITIATION FACTOR 4B/4H"/>
    <property type="match status" value="1"/>
</dbReference>
<dbReference type="AlphaFoldDB" id="A0A9W9CWV9"/>
<feature type="compositionally biased region" description="Low complexity" evidence="3">
    <location>
        <begin position="325"/>
        <end position="341"/>
    </location>
</feature>
<keyword evidence="5" id="KW-0648">Protein biosynthesis</keyword>
<evidence type="ECO:0000259" key="4">
    <source>
        <dbReference type="PROSITE" id="PS50102"/>
    </source>
</evidence>
<feature type="compositionally biased region" description="Low complexity" evidence="3">
    <location>
        <begin position="455"/>
        <end position="468"/>
    </location>
</feature>
<dbReference type="GO" id="GO:0003743">
    <property type="term" value="F:translation initiation factor activity"/>
    <property type="evidence" value="ECO:0007669"/>
    <property type="project" value="UniProtKB-KW"/>
</dbReference>
<dbReference type="OrthoDB" id="48651at2759"/>
<gene>
    <name evidence="5" type="primary">TIF3</name>
    <name evidence="5" type="ORF">N0V93_005602</name>
</gene>
<evidence type="ECO:0000256" key="2">
    <source>
        <dbReference type="PROSITE-ProRule" id="PRU00176"/>
    </source>
</evidence>
<dbReference type="InterPro" id="IPR000504">
    <property type="entry name" value="RRM_dom"/>
</dbReference>
<dbReference type="PROSITE" id="PS50102">
    <property type="entry name" value="RRM"/>
    <property type="match status" value="1"/>
</dbReference>
<dbReference type="SMART" id="SM00360">
    <property type="entry name" value="RRM"/>
    <property type="match status" value="1"/>
</dbReference>
<evidence type="ECO:0000313" key="6">
    <source>
        <dbReference type="Proteomes" id="UP001140453"/>
    </source>
</evidence>
<dbReference type="GO" id="GO:0003723">
    <property type="term" value="F:RNA binding"/>
    <property type="evidence" value="ECO:0007669"/>
    <property type="project" value="UniProtKB-UniRule"/>
</dbReference>
<feature type="compositionally biased region" description="Polar residues" evidence="3">
    <location>
        <begin position="556"/>
        <end position="567"/>
    </location>
</feature>
<reference evidence="5" key="1">
    <citation type="submission" date="2022-10" db="EMBL/GenBank/DDBJ databases">
        <title>Tapping the CABI collections for fungal endophytes: first genome assemblies for Collariella, Neodidymelliopsis, Ascochyta clinopodiicola, Didymella pomorum, Didymosphaeria variabile, Neocosmospora piperis and Neocucurbitaria cava.</title>
        <authorList>
            <person name="Hill R."/>
        </authorList>
    </citation>
    <scope>NUCLEOTIDE SEQUENCE</scope>
    <source>
        <strain evidence="5">IMI 355082</strain>
    </source>
</reference>
<dbReference type="PANTHER" id="PTHR23236:SF11">
    <property type="entry name" value="EUKARYOTIC TRANSLATION INITIATION FACTOR 4H"/>
    <property type="match status" value="1"/>
</dbReference>
<feature type="compositionally biased region" description="Basic and acidic residues" evidence="3">
    <location>
        <begin position="168"/>
        <end position="187"/>
    </location>
</feature>
<dbReference type="Pfam" id="PF00076">
    <property type="entry name" value="RRM_1"/>
    <property type="match status" value="1"/>
</dbReference>